<keyword evidence="8" id="KW-1185">Reference proteome</keyword>
<evidence type="ECO:0000256" key="4">
    <source>
        <dbReference type="ARBA" id="ARBA00022840"/>
    </source>
</evidence>
<evidence type="ECO:0000256" key="1">
    <source>
        <dbReference type="ARBA" id="ARBA00005417"/>
    </source>
</evidence>
<dbReference type="GO" id="GO:0015658">
    <property type="term" value="F:branched-chain amino acid transmembrane transporter activity"/>
    <property type="evidence" value="ECO:0007669"/>
    <property type="project" value="TreeGrafter"/>
</dbReference>
<dbReference type="InterPro" id="IPR027417">
    <property type="entry name" value="P-loop_NTPase"/>
</dbReference>
<sequence>MMALLHVEGLVVGYGQFPVLHGVDFTVQEGEVCVLLGLNGAGKTTTVSTIAGLLRPQSGRVHFAGRDLGHKSPSARVSAGISLCPEGRRVFPGLTVRQNLKLGAWTRRKSSAVVRDQMSLVLDYFPRLSERSGQLAGTLSGGEQQMLAVGRALMSRPKLLLIDEASLGLSPTVARVVWEVTSRIKADGTTVLMVEQNAGALPFADRALIMEKGTLVYTGVGDEVQQVNLREAYLGA</sequence>
<dbReference type="GO" id="GO:0016887">
    <property type="term" value="F:ATP hydrolysis activity"/>
    <property type="evidence" value="ECO:0007669"/>
    <property type="project" value="InterPro"/>
</dbReference>
<name>A0A837ZZQ5_9PSEU</name>
<dbReference type="CDD" id="cd03224">
    <property type="entry name" value="ABC_TM1139_LivF_branched"/>
    <property type="match status" value="1"/>
</dbReference>
<keyword evidence="3" id="KW-0547">Nucleotide-binding</keyword>
<dbReference type="GO" id="GO:0015807">
    <property type="term" value="P:L-amino acid transport"/>
    <property type="evidence" value="ECO:0007669"/>
    <property type="project" value="TreeGrafter"/>
</dbReference>
<evidence type="ECO:0000256" key="2">
    <source>
        <dbReference type="ARBA" id="ARBA00022448"/>
    </source>
</evidence>
<accession>A0A837ZZQ5</accession>
<gene>
    <name evidence="7" type="ORF">H0B56_11095</name>
</gene>
<dbReference type="Gene3D" id="3.40.50.300">
    <property type="entry name" value="P-loop containing nucleotide triphosphate hydrolases"/>
    <property type="match status" value="1"/>
</dbReference>
<dbReference type="PROSITE" id="PS50893">
    <property type="entry name" value="ABC_TRANSPORTER_2"/>
    <property type="match status" value="1"/>
</dbReference>
<comment type="caution">
    <text evidence="7">The sequence shown here is derived from an EMBL/GenBank/DDBJ whole genome shotgun (WGS) entry which is preliminary data.</text>
</comment>
<evidence type="ECO:0000313" key="7">
    <source>
        <dbReference type="EMBL" id="MBA0126086.1"/>
    </source>
</evidence>
<dbReference type="SUPFAM" id="SSF52540">
    <property type="entry name" value="P-loop containing nucleoside triphosphate hydrolases"/>
    <property type="match status" value="1"/>
</dbReference>
<evidence type="ECO:0000313" key="8">
    <source>
        <dbReference type="Proteomes" id="UP000582974"/>
    </source>
</evidence>
<dbReference type="InterPro" id="IPR017871">
    <property type="entry name" value="ABC_transporter-like_CS"/>
</dbReference>
<evidence type="ECO:0000256" key="3">
    <source>
        <dbReference type="ARBA" id="ARBA00022741"/>
    </source>
</evidence>
<feature type="domain" description="ABC transporter" evidence="6">
    <location>
        <begin position="5"/>
        <end position="234"/>
    </location>
</feature>
<keyword evidence="4 7" id="KW-0067">ATP-binding</keyword>
<dbReference type="EMBL" id="JACCKD010000003">
    <property type="protein sequence ID" value="MBA0126086.1"/>
    <property type="molecule type" value="Genomic_DNA"/>
</dbReference>
<comment type="similarity">
    <text evidence="1">Belongs to the ABC transporter superfamily.</text>
</comment>
<organism evidence="7 8">
    <name type="scientific">Haloechinothrix aidingensis</name>
    <dbReference type="NCBI Taxonomy" id="2752311"/>
    <lineage>
        <taxon>Bacteria</taxon>
        <taxon>Bacillati</taxon>
        <taxon>Actinomycetota</taxon>
        <taxon>Actinomycetes</taxon>
        <taxon>Pseudonocardiales</taxon>
        <taxon>Pseudonocardiaceae</taxon>
        <taxon>Haloechinothrix</taxon>
    </lineage>
</organism>
<dbReference type="Proteomes" id="UP000582974">
    <property type="component" value="Unassembled WGS sequence"/>
</dbReference>
<reference evidence="7 8" key="1">
    <citation type="submission" date="2020-07" db="EMBL/GenBank/DDBJ databases">
        <title>Genome of Haloechinothrix sp.</title>
        <authorList>
            <person name="Tang S.-K."/>
            <person name="Yang L."/>
            <person name="Zhu W.-Y."/>
        </authorList>
    </citation>
    <scope>NUCLEOTIDE SEQUENCE [LARGE SCALE GENOMIC DNA]</scope>
    <source>
        <strain evidence="7 8">YIM 98757</strain>
    </source>
</reference>
<dbReference type="AlphaFoldDB" id="A0A837ZZQ5"/>
<keyword evidence="2" id="KW-0813">Transport</keyword>
<evidence type="ECO:0000259" key="6">
    <source>
        <dbReference type="PROSITE" id="PS50893"/>
    </source>
</evidence>
<evidence type="ECO:0000256" key="5">
    <source>
        <dbReference type="ARBA" id="ARBA00022970"/>
    </source>
</evidence>
<dbReference type="PANTHER" id="PTHR43820:SF4">
    <property type="entry name" value="HIGH-AFFINITY BRANCHED-CHAIN AMINO ACID TRANSPORT ATP-BINDING PROTEIN LIVF"/>
    <property type="match status" value="1"/>
</dbReference>
<dbReference type="GO" id="GO:0005524">
    <property type="term" value="F:ATP binding"/>
    <property type="evidence" value="ECO:0007669"/>
    <property type="project" value="UniProtKB-KW"/>
</dbReference>
<dbReference type="Pfam" id="PF00005">
    <property type="entry name" value="ABC_tran"/>
    <property type="match status" value="1"/>
</dbReference>
<dbReference type="PROSITE" id="PS00211">
    <property type="entry name" value="ABC_TRANSPORTER_1"/>
    <property type="match status" value="1"/>
</dbReference>
<dbReference type="InterPro" id="IPR003439">
    <property type="entry name" value="ABC_transporter-like_ATP-bd"/>
</dbReference>
<dbReference type="InterPro" id="IPR003593">
    <property type="entry name" value="AAA+_ATPase"/>
</dbReference>
<dbReference type="SMART" id="SM00382">
    <property type="entry name" value="AAA"/>
    <property type="match status" value="1"/>
</dbReference>
<keyword evidence="5" id="KW-0029">Amino-acid transport</keyword>
<protein>
    <submittedName>
        <fullName evidence="7">ABC transporter ATP-binding protein</fullName>
    </submittedName>
</protein>
<proteinExistence type="inferred from homology"/>
<dbReference type="PANTHER" id="PTHR43820">
    <property type="entry name" value="HIGH-AFFINITY BRANCHED-CHAIN AMINO ACID TRANSPORT ATP-BINDING PROTEIN LIVF"/>
    <property type="match status" value="1"/>
</dbReference>
<dbReference type="InterPro" id="IPR052156">
    <property type="entry name" value="BCAA_Transport_ATP-bd_LivF"/>
</dbReference>